<comment type="caution">
    <text evidence="1">The sequence shown here is derived from an EMBL/GenBank/DDBJ whole genome shotgun (WGS) entry which is preliminary data.</text>
</comment>
<protein>
    <submittedName>
        <fullName evidence="1">Uncharacterized protein</fullName>
    </submittedName>
</protein>
<evidence type="ECO:0000313" key="1">
    <source>
        <dbReference type="EMBL" id="GBN50757.1"/>
    </source>
</evidence>
<accession>A0A4Y2PKN6</accession>
<dbReference type="OrthoDB" id="6919948at2759"/>
<reference evidence="1 2" key="1">
    <citation type="journal article" date="2019" name="Sci. Rep.">
        <title>Orb-weaving spider Araneus ventricosus genome elucidates the spidroin gene catalogue.</title>
        <authorList>
            <person name="Kono N."/>
            <person name="Nakamura H."/>
            <person name="Ohtoshi R."/>
            <person name="Moran D.A.P."/>
            <person name="Shinohara A."/>
            <person name="Yoshida Y."/>
            <person name="Fujiwara M."/>
            <person name="Mori M."/>
            <person name="Tomita M."/>
            <person name="Arakawa K."/>
        </authorList>
    </citation>
    <scope>NUCLEOTIDE SEQUENCE [LARGE SCALE GENOMIC DNA]</scope>
</reference>
<keyword evidence="2" id="KW-1185">Reference proteome</keyword>
<dbReference type="AlphaFoldDB" id="A0A4Y2PKN6"/>
<dbReference type="EMBL" id="BGPR01133189">
    <property type="protein sequence ID" value="GBN50757.1"/>
    <property type="molecule type" value="Genomic_DNA"/>
</dbReference>
<sequence length="147" mass="17280">MLSLLRGTIDKEAYTKHPHRYSKIYQVETVPKISNIQSMCVKRCEKWRKIVLNRIDRECDLIPADAQYHKNCNARFSIIGTNIPGKPSENVVGRPVYEFKLEAFIKLCNFLDNTDDCQYLLSDLMEMLLHFRTVSNKLYSYSEKRLL</sequence>
<proteinExistence type="predicted"/>
<evidence type="ECO:0000313" key="2">
    <source>
        <dbReference type="Proteomes" id="UP000499080"/>
    </source>
</evidence>
<gene>
    <name evidence="1" type="ORF">AVEN_185749_1</name>
</gene>
<organism evidence="1 2">
    <name type="scientific">Araneus ventricosus</name>
    <name type="common">Orbweaver spider</name>
    <name type="synonym">Epeira ventricosa</name>
    <dbReference type="NCBI Taxonomy" id="182803"/>
    <lineage>
        <taxon>Eukaryota</taxon>
        <taxon>Metazoa</taxon>
        <taxon>Ecdysozoa</taxon>
        <taxon>Arthropoda</taxon>
        <taxon>Chelicerata</taxon>
        <taxon>Arachnida</taxon>
        <taxon>Araneae</taxon>
        <taxon>Araneomorphae</taxon>
        <taxon>Entelegynae</taxon>
        <taxon>Araneoidea</taxon>
        <taxon>Araneidae</taxon>
        <taxon>Araneus</taxon>
    </lineage>
</organism>
<dbReference type="Proteomes" id="UP000499080">
    <property type="component" value="Unassembled WGS sequence"/>
</dbReference>
<name>A0A4Y2PKN6_ARAVE</name>